<feature type="transmembrane region" description="Helical" evidence="10">
    <location>
        <begin position="243"/>
        <end position="263"/>
    </location>
</feature>
<dbReference type="InterPro" id="IPR009056">
    <property type="entry name" value="Cyt_c-like_dom"/>
</dbReference>
<name>A0A6M4AW48_9SPHN</name>
<dbReference type="GO" id="GO:0046872">
    <property type="term" value="F:metal ion binding"/>
    <property type="evidence" value="ECO:0007669"/>
    <property type="project" value="UniProtKB-KW"/>
</dbReference>
<dbReference type="GO" id="GO:0020037">
    <property type="term" value="F:heme binding"/>
    <property type="evidence" value="ECO:0007669"/>
    <property type="project" value="InterPro"/>
</dbReference>
<evidence type="ECO:0000256" key="7">
    <source>
        <dbReference type="ARBA" id="ARBA00023004"/>
    </source>
</evidence>
<evidence type="ECO:0000256" key="3">
    <source>
        <dbReference type="ARBA" id="ARBA00022617"/>
    </source>
</evidence>
<feature type="domain" description="Cytochrome c" evidence="11">
    <location>
        <begin position="57"/>
        <end position="166"/>
    </location>
</feature>
<dbReference type="PANTHER" id="PTHR10266">
    <property type="entry name" value="CYTOCHROME C1"/>
    <property type="match status" value="1"/>
</dbReference>
<evidence type="ECO:0000313" key="13">
    <source>
        <dbReference type="Proteomes" id="UP000503018"/>
    </source>
</evidence>
<dbReference type="KEGG" id="slan:GV829_08770"/>
<feature type="binding site" description="covalent" evidence="9">
    <location>
        <position position="74"/>
    </location>
    <ligand>
        <name>heme c</name>
        <dbReference type="ChEBI" id="CHEBI:61717"/>
    </ligand>
</feature>
<evidence type="ECO:0000256" key="6">
    <source>
        <dbReference type="ARBA" id="ARBA00022989"/>
    </source>
</evidence>
<keyword evidence="4 10" id="KW-0812">Transmembrane</keyword>
<evidence type="ECO:0000256" key="8">
    <source>
        <dbReference type="ARBA" id="ARBA00023136"/>
    </source>
</evidence>
<accession>A0A6M4AW48</accession>
<dbReference type="Gene3D" id="1.20.5.100">
    <property type="entry name" value="Cytochrome c1, transmembrane anchor, C-terminal"/>
    <property type="match status" value="1"/>
</dbReference>
<evidence type="ECO:0000313" key="12">
    <source>
        <dbReference type="EMBL" id="QJQ32532.1"/>
    </source>
</evidence>
<evidence type="ECO:0000256" key="10">
    <source>
        <dbReference type="SAM" id="Phobius"/>
    </source>
</evidence>
<dbReference type="SUPFAM" id="SSF46626">
    <property type="entry name" value="Cytochrome c"/>
    <property type="match status" value="1"/>
</dbReference>
<protein>
    <recommendedName>
        <fullName evidence="2">Cytochrome c1</fullName>
    </recommendedName>
</protein>
<proteinExistence type="predicted"/>
<dbReference type="PRINTS" id="PR00603">
    <property type="entry name" value="CYTOCHROMEC1"/>
</dbReference>
<dbReference type="AlphaFoldDB" id="A0A6M4AW48"/>
<keyword evidence="5 9" id="KW-0479">Metal-binding</keyword>
<keyword evidence="6 10" id="KW-1133">Transmembrane helix</keyword>
<gene>
    <name evidence="12" type="ORF">GV829_08770</name>
</gene>
<evidence type="ECO:0000259" key="11">
    <source>
        <dbReference type="PROSITE" id="PS51007"/>
    </source>
</evidence>
<evidence type="ECO:0000256" key="2">
    <source>
        <dbReference type="ARBA" id="ARBA00016165"/>
    </source>
</evidence>
<keyword evidence="3 9" id="KW-0349">Heme</keyword>
<dbReference type="PROSITE" id="PS51007">
    <property type="entry name" value="CYTC"/>
    <property type="match status" value="1"/>
</dbReference>
<evidence type="ECO:0000256" key="1">
    <source>
        <dbReference type="ARBA" id="ARBA00004370"/>
    </source>
</evidence>
<dbReference type="Gene3D" id="1.10.760.10">
    <property type="entry name" value="Cytochrome c-like domain"/>
    <property type="match status" value="1"/>
</dbReference>
<feature type="binding site" description="covalent" evidence="9">
    <location>
        <position position="199"/>
    </location>
    <ligand>
        <name>heme c</name>
        <dbReference type="ChEBI" id="CHEBI:61717"/>
    </ligand>
</feature>
<evidence type="ECO:0000256" key="9">
    <source>
        <dbReference type="PIRSR" id="PIRSR602326-1"/>
    </source>
</evidence>
<dbReference type="PANTHER" id="PTHR10266:SF3">
    <property type="entry name" value="CYTOCHROME C1, HEME PROTEIN, MITOCHONDRIAL"/>
    <property type="match status" value="1"/>
</dbReference>
<dbReference type="Pfam" id="PF02167">
    <property type="entry name" value="Cytochrom_C1"/>
    <property type="match status" value="1"/>
</dbReference>
<reference evidence="12 13" key="1">
    <citation type="submission" date="2020-01" db="EMBL/GenBank/DDBJ databases">
        <title>Sphingomonas sp. strain CSW-10.</title>
        <authorList>
            <person name="Chen W.-M."/>
        </authorList>
    </citation>
    <scope>NUCLEOTIDE SEQUENCE [LARGE SCALE GENOMIC DNA]</scope>
    <source>
        <strain evidence="12 13">CSW-10</strain>
    </source>
</reference>
<dbReference type="InterPro" id="IPR036909">
    <property type="entry name" value="Cyt_c-like_dom_sf"/>
</dbReference>
<sequence>MIRPIAMLVGAFFVGALLWAIVKTPLTNEVDKMKAFHLEPKELHLASDGPFGHWDTAQLQRGLKVYKEVCAACHGLGQVAFYDFKALGYDEDQVKAIASSWPIQTATINPDTGEAATRAPIISDKLPQPYLNEVAARAANNNAYPPDLSLITKAREGHAPYLYSLLTGYRNPPANLPEELRPSGPLHYNPYFANLNIAMPPPLTAEGQVTYDDGTRATVDQMAKDVTAFLVWTAEPKLATRHAYGWAILGFLLVLTTLAYMSYRSIWADKKH</sequence>
<keyword evidence="13" id="KW-1185">Reference proteome</keyword>
<evidence type="ECO:0000256" key="4">
    <source>
        <dbReference type="ARBA" id="ARBA00022692"/>
    </source>
</evidence>
<dbReference type="RefSeq" id="WP_169945889.1">
    <property type="nucleotide sequence ID" value="NZ_CP053015.1"/>
</dbReference>
<dbReference type="Proteomes" id="UP000503018">
    <property type="component" value="Chromosome"/>
</dbReference>
<keyword evidence="7 9" id="KW-0408">Iron</keyword>
<keyword evidence="8 10" id="KW-0472">Membrane</keyword>
<feature type="binding site" description="covalent" evidence="9">
    <location>
        <position position="70"/>
    </location>
    <ligand>
        <name>heme c</name>
        <dbReference type="ChEBI" id="CHEBI:61717"/>
    </ligand>
</feature>
<comment type="cofactor">
    <cofactor evidence="9">
        <name>heme c</name>
        <dbReference type="ChEBI" id="CHEBI:61717"/>
    </cofactor>
    <text evidence="9">Binds 1 heme c group covalently per subunit.</text>
</comment>
<dbReference type="EMBL" id="CP053015">
    <property type="protein sequence ID" value="QJQ32532.1"/>
    <property type="molecule type" value="Genomic_DNA"/>
</dbReference>
<dbReference type="GO" id="GO:0016020">
    <property type="term" value="C:membrane"/>
    <property type="evidence" value="ECO:0007669"/>
    <property type="project" value="UniProtKB-SubCell"/>
</dbReference>
<dbReference type="InterPro" id="IPR002326">
    <property type="entry name" value="Cyt_c1"/>
</dbReference>
<dbReference type="GO" id="GO:0009055">
    <property type="term" value="F:electron transfer activity"/>
    <property type="evidence" value="ECO:0007669"/>
    <property type="project" value="InterPro"/>
</dbReference>
<organism evidence="12 13">
    <name type="scientific">Sphingomonas lacunae</name>
    <dbReference type="NCBI Taxonomy" id="2698828"/>
    <lineage>
        <taxon>Bacteria</taxon>
        <taxon>Pseudomonadati</taxon>
        <taxon>Pseudomonadota</taxon>
        <taxon>Alphaproteobacteria</taxon>
        <taxon>Sphingomonadales</taxon>
        <taxon>Sphingomonadaceae</taxon>
        <taxon>Sphingomonas</taxon>
    </lineage>
</organism>
<evidence type="ECO:0000256" key="5">
    <source>
        <dbReference type="ARBA" id="ARBA00022723"/>
    </source>
</evidence>
<comment type="subcellular location">
    <subcellularLocation>
        <location evidence="1">Membrane</location>
    </subcellularLocation>
</comment>
<feature type="binding site" description="covalent" evidence="9">
    <location>
        <position position="73"/>
    </location>
    <ligand>
        <name>heme c</name>
        <dbReference type="ChEBI" id="CHEBI:61717"/>
    </ligand>
</feature>